<feature type="signal peptide" evidence="1">
    <location>
        <begin position="1"/>
        <end position="23"/>
    </location>
</feature>
<dbReference type="EMBL" id="JASAOG010000178">
    <property type="protein sequence ID" value="KAK0045607.1"/>
    <property type="molecule type" value="Genomic_DNA"/>
</dbReference>
<dbReference type="Proteomes" id="UP001233172">
    <property type="component" value="Unassembled WGS sequence"/>
</dbReference>
<name>A0AAD8B171_BIOPF</name>
<feature type="chain" id="PRO_5042099314" evidence="1">
    <location>
        <begin position="24"/>
        <end position="72"/>
    </location>
</feature>
<keyword evidence="1" id="KW-0732">Signal</keyword>
<proteinExistence type="predicted"/>
<reference evidence="2" key="1">
    <citation type="journal article" date="2023" name="PLoS Negl. Trop. Dis.">
        <title>A genome sequence for Biomphalaria pfeifferi, the major vector snail for the human-infecting parasite Schistosoma mansoni.</title>
        <authorList>
            <person name="Bu L."/>
            <person name="Lu L."/>
            <person name="Laidemitt M.R."/>
            <person name="Zhang S.M."/>
            <person name="Mutuku M."/>
            <person name="Mkoji G."/>
            <person name="Steinauer M."/>
            <person name="Loker E.S."/>
        </authorList>
    </citation>
    <scope>NUCLEOTIDE SEQUENCE</scope>
    <source>
        <strain evidence="2">KasaAsao</strain>
    </source>
</reference>
<evidence type="ECO:0000313" key="3">
    <source>
        <dbReference type="Proteomes" id="UP001233172"/>
    </source>
</evidence>
<evidence type="ECO:0000256" key="1">
    <source>
        <dbReference type="SAM" id="SignalP"/>
    </source>
</evidence>
<gene>
    <name evidence="2" type="ORF">Bpfe_024973</name>
</gene>
<sequence length="72" mass="8185">MCRFRRLCEIAVDLVYILKSAMGNEDCTIGNEEYTMGNEDCTIGNEEYTMGNEDCTITMKTTPWVMKTTPCV</sequence>
<accession>A0AAD8B171</accession>
<comment type="caution">
    <text evidence="2">The sequence shown here is derived from an EMBL/GenBank/DDBJ whole genome shotgun (WGS) entry which is preliminary data.</text>
</comment>
<reference evidence="2" key="2">
    <citation type="submission" date="2023-04" db="EMBL/GenBank/DDBJ databases">
        <authorList>
            <person name="Bu L."/>
            <person name="Lu L."/>
            <person name="Laidemitt M.R."/>
            <person name="Zhang S.M."/>
            <person name="Mutuku M."/>
            <person name="Mkoji G."/>
            <person name="Steinauer M."/>
            <person name="Loker E.S."/>
        </authorList>
    </citation>
    <scope>NUCLEOTIDE SEQUENCE</scope>
    <source>
        <strain evidence="2">KasaAsao</strain>
        <tissue evidence="2">Whole Snail</tissue>
    </source>
</reference>
<keyword evidence="3" id="KW-1185">Reference proteome</keyword>
<dbReference type="AlphaFoldDB" id="A0AAD8B171"/>
<organism evidence="2 3">
    <name type="scientific">Biomphalaria pfeifferi</name>
    <name type="common">Bloodfluke planorb</name>
    <name type="synonym">Freshwater snail</name>
    <dbReference type="NCBI Taxonomy" id="112525"/>
    <lineage>
        <taxon>Eukaryota</taxon>
        <taxon>Metazoa</taxon>
        <taxon>Spiralia</taxon>
        <taxon>Lophotrochozoa</taxon>
        <taxon>Mollusca</taxon>
        <taxon>Gastropoda</taxon>
        <taxon>Heterobranchia</taxon>
        <taxon>Euthyneura</taxon>
        <taxon>Panpulmonata</taxon>
        <taxon>Hygrophila</taxon>
        <taxon>Lymnaeoidea</taxon>
        <taxon>Planorbidae</taxon>
        <taxon>Biomphalaria</taxon>
    </lineage>
</organism>
<protein>
    <submittedName>
        <fullName evidence="2">Uncharacterized protein</fullName>
    </submittedName>
</protein>
<evidence type="ECO:0000313" key="2">
    <source>
        <dbReference type="EMBL" id="KAK0045607.1"/>
    </source>
</evidence>